<dbReference type="PANTHER" id="PTHR42949:SF3">
    <property type="entry name" value="ANAEROBIC GLYCEROL-3-PHOSPHATE DEHYDROGENASE SUBUNIT B"/>
    <property type="match status" value="1"/>
</dbReference>
<sequence>MAIYDLIVIGGGAAGLTSAISAREAGIENILVIEREDNLGGVLNQCIHNGFGDENTTGPEYADKLKNKAMNMKISYKVNTTVIDVDNKMNVTAVNESDGILEVSAKAIIFAVGCREKTNSGIYFHKSHCCGIFSALTAQKFINIEGYMPGNNVVILGSEDIALILARRMTIEGAKVKAVIEKGTKCIGSKKNETECLADFNIPFFTKHVITKIKSNGRIEGVYVASLNGDNKIIKETEKLIECDTLILALGFVPENELMIKANVSVSRVSGSPYVDENLKTNVDGIFACGNVIHQHDYVKSVYDEAYKAGKNAARFILQA</sequence>
<accession>A0ABW8TFD4</accession>
<evidence type="ECO:0000313" key="4">
    <source>
        <dbReference type="Proteomes" id="UP001623592"/>
    </source>
</evidence>
<feature type="domain" description="FAD/NAD(P)-binding" evidence="2">
    <location>
        <begin position="4"/>
        <end position="311"/>
    </location>
</feature>
<keyword evidence="4" id="KW-1185">Reference proteome</keyword>
<evidence type="ECO:0000259" key="2">
    <source>
        <dbReference type="Pfam" id="PF07992"/>
    </source>
</evidence>
<dbReference type="RefSeq" id="WP_406787058.1">
    <property type="nucleotide sequence ID" value="NZ_JBJIAA010000006.1"/>
</dbReference>
<dbReference type="PRINTS" id="PR00368">
    <property type="entry name" value="FADPNR"/>
</dbReference>
<dbReference type="PANTHER" id="PTHR42949">
    <property type="entry name" value="ANAEROBIC GLYCEROL-3-PHOSPHATE DEHYDROGENASE SUBUNIT B"/>
    <property type="match status" value="1"/>
</dbReference>
<gene>
    <name evidence="3" type="ORF">ACJDT4_08120</name>
</gene>
<dbReference type="Pfam" id="PF07992">
    <property type="entry name" value="Pyr_redox_2"/>
    <property type="match status" value="1"/>
</dbReference>
<dbReference type="Gene3D" id="3.50.50.60">
    <property type="entry name" value="FAD/NAD(P)-binding domain"/>
    <property type="match status" value="2"/>
</dbReference>
<dbReference type="Proteomes" id="UP001623592">
    <property type="component" value="Unassembled WGS sequence"/>
</dbReference>
<proteinExistence type="predicted"/>
<keyword evidence="1" id="KW-0560">Oxidoreductase</keyword>
<dbReference type="InterPro" id="IPR051691">
    <property type="entry name" value="Metab_Enz_Cyan_OpOx_G3PDH"/>
</dbReference>
<comment type="caution">
    <text evidence="3">The sequence shown here is derived from an EMBL/GenBank/DDBJ whole genome shotgun (WGS) entry which is preliminary data.</text>
</comment>
<name>A0ABW8TFD4_9CLOT</name>
<organism evidence="3 4">
    <name type="scientific">Clostridium neuense</name>
    <dbReference type="NCBI Taxonomy" id="1728934"/>
    <lineage>
        <taxon>Bacteria</taxon>
        <taxon>Bacillati</taxon>
        <taxon>Bacillota</taxon>
        <taxon>Clostridia</taxon>
        <taxon>Eubacteriales</taxon>
        <taxon>Clostridiaceae</taxon>
        <taxon>Clostridium</taxon>
    </lineage>
</organism>
<dbReference type="PRINTS" id="PR00469">
    <property type="entry name" value="PNDRDTASEII"/>
</dbReference>
<protein>
    <submittedName>
        <fullName evidence="3">NAD(P)/FAD-dependent oxidoreductase</fullName>
    </submittedName>
</protein>
<dbReference type="SUPFAM" id="SSF51905">
    <property type="entry name" value="FAD/NAD(P)-binding domain"/>
    <property type="match status" value="1"/>
</dbReference>
<dbReference type="InterPro" id="IPR023753">
    <property type="entry name" value="FAD/NAD-binding_dom"/>
</dbReference>
<dbReference type="EMBL" id="JBJIAA010000006">
    <property type="protein sequence ID" value="MFL0250388.1"/>
    <property type="molecule type" value="Genomic_DNA"/>
</dbReference>
<evidence type="ECO:0000313" key="3">
    <source>
        <dbReference type="EMBL" id="MFL0250388.1"/>
    </source>
</evidence>
<evidence type="ECO:0000256" key="1">
    <source>
        <dbReference type="ARBA" id="ARBA00023002"/>
    </source>
</evidence>
<reference evidence="3 4" key="1">
    <citation type="submission" date="2024-11" db="EMBL/GenBank/DDBJ databases">
        <authorList>
            <person name="Heng Y.C."/>
            <person name="Lim A.C.H."/>
            <person name="Lee J.K.Y."/>
            <person name="Kittelmann S."/>
        </authorList>
    </citation>
    <scope>NUCLEOTIDE SEQUENCE [LARGE SCALE GENOMIC DNA]</scope>
    <source>
        <strain evidence="3 4">WILCCON 0114</strain>
    </source>
</reference>
<dbReference type="InterPro" id="IPR036188">
    <property type="entry name" value="FAD/NAD-bd_sf"/>
</dbReference>